<dbReference type="Proteomes" id="UP000467249">
    <property type="component" value="Chromosome"/>
</dbReference>
<proteinExistence type="predicted"/>
<dbReference type="EMBL" id="AP022620">
    <property type="protein sequence ID" value="BBZ76046.1"/>
    <property type="molecule type" value="Genomic_DNA"/>
</dbReference>
<evidence type="ECO:0000256" key="2">
    <source>
        <dbReference type="PROSITE-ProRule" id="PRU00335"/>
    </source>
</evidence>
<feature type="region of interest" description="Disordered" evidence="3">
    <location>
        <begin position="1"/>
        <end position="37"/>
    </location>
</feature>
<name>A0A6N4W290_9MYCO</name>
<evidence type="ECO:0000259" key="4">
    <source>
        <dbReference type="PROSITE" id="PS50977"/>
    </source>
</evidence>
<dbReference type="PANTHER" id="PTHR30055:SF209">
    <property type="entry name" value="POSSIBLE TRANSCRIPTIONAL REGULATORY PROTEIN (PROBABLY TETR-FAMILY)"/>
    <property type="match status" value="1"/>
</dbReference>
<organism evidence="5 6">
    <name type="scientific">Mycolicibacterium anyangense</name>
    <dbReference type="NCBI Taxonomy" id="1431246"/>
    <lineage>
        <taxon>Bacteria</taxon>
        <taxon>Bacillati</taxon>
        <taxon>Actinomycetota</taxon>
        <taxon>Actinomycetes</taxon>
        <taxon>Mycobacteriales</taxon>
        <taxon>Mycobacteriaceae</taxon>
        <taxon>Mycolicibacterium</taxon>
    </lineage>
</organism>
<reference evidence="5 6" key="1">
    <citation type="journal article" date="2019" name="Emerg. Microbes Infect.">
        <title>Comprehensive subspecies identification of 175 nontuberculous mycobacteria species based on 7547 genomic profiles.</title>
        <authorList>
            <person name="Matsumoto Y."/>
            <person name="Kinjo T."/>
            <person name="Motooka D."/>
            <person name="Nabeya D."/>
            <person name="Jung N."/>
            <person name="Uechi K."/>
            <person name="Horii T."/>
            <person name="Iida T."/>
            <person name="Fujita J."/>
            <person name="Nakamura S."/>
        </authorList>
    </citation>
    <scope>NUCLEOTIDE SEQUENCE [LARGE SCALE GENOMIC DNA]</scope>
    <source>
        <strain evidence="5 6">JCM 30275</strain>
    </source>
</reference>
<keyword evidence="1 2" id="KW-0238">DNA-binding</keyword>
<evidence type="ECO:0000313" key="6">
    <source>
        <dbReference type="Proteomes" id="UP000467249"/>
    </source>
</evidence>
<dbReference type="InterPro" id="IPR001647">
    <property type="entry name" value="HTH_TetR"/>
</dbReference>
<dbReference type="KEGG" id="many:MANY_13830"/>
<dbReference type="InterPro" id="IPR009057">
    <property type="entry name" value="Homeodomain-like_sf"/>
</dbReference>
<evidence type="ECO:0000313" key="5">
    <source>
        <dbReference type="EMBL" id="BBZ76046.1"/>
    </source>
</evidence>
<keyword evidence="6" id="KW-1185">Reference proteome</keyword>
<dbReference type="PROSITE" id="PS50977">
    <property type="entry name" value="HTH_TETR_2"/>
    <property type="match status" value="1"/>
</dbReference>
<dbReference type="PANTHER" id="PTHR30055">
    <property type="entry name" value="HTH-TYPE TRANSCRIPTIONAL REGULATOR RUTR"/>
    <property type="match status" value="1"/>
</dbReference>
<dbReference type="GO" id="GO:0000976">
    <property type="term" value="F:transcription cis-regulatory region binding"/>
    <property type="evidence" value="ECO:0007669"/>
    <property type="project" value="TreeGrafter"/>
</dbReference>
<feature type="DNA-binding region" description="H-T-H motif" evidence="2">
    <location>
        <begin position="57"/>
        <end position="76"/>
    </location>
</feature>
<accession>A0A6N4W290</accession>
<dbReference type="Pfam" id="PF00440">
    <property type="entry name" value="TetR_N"/>
    <property type="match status" value="1"/>
</dbReference>
<dbReference type="SUPFAM" id="SSF46689">
    <property type="entry name" value="Homeodomain-like"/>
    <property type="match status" value="1"/>
</dbReference>
<gene>
    <name evidence="5" type="ORF">MANY_13830</name>
</gene>
<sequence length="228" mass="25227">MSLPGQPCEDPSAASEDPDSARSRPARRTRANGDRSRERILDAATEVATERGYDGTTISSVSKASGLPPTSIYWHFTDKDDLIAAVIDRSYQRWLGALSLPEGADAARWAGQIGTQVAKALQEAPDFLRLGLKLALDRRPVERRAKRKFLQSRASTFDQFARLIRQIAPELDDDKVDLLTTYLIAGADGLFIAGEIDDDPQRFVELFELHATVVLQSAIDVVTSRPRY</sequence>
<evidence type="ECO:0000256" key="3">
    <source>
        <dbReference type="SAM" id="MobiDB-lite"/>
    </source>
</evidence>
<dbReference type="AlphaFoldDB" id="A0A6N4W290"/>
<dbReference type="RefSeq" id="WP_163803564.1">
    <property type="nucleotide sequence ID" value="NZ_AP022620.1"/>
</dbReference>
<evidence type="ECO:0000256" key="1">
    <source>
        <dbReference type="ARBA" id="ARBA00023125"/>
    </source>
</evidence>
<dbReference type="GO" id="GO:0003700">
    <property type="term" value="F:DNA-binding transcription factor activity"/>
    <property type="evidence" value="ECO:0007669"/>
    <property type="project" value="TreeGrafter"/>
</dbReference>
<protein>
    <submittedName>
        <fullName evidence="5">TetR family transcriptional regulator</fullName>
    </submittedName>
</protein>
<dbReference type="InterPro" id="IPR050109">
    <property type="entry name" value="HTH-type_TetR-like_transc_reg"/>
</dbReference>
<feature type="domain" description="HTH tetR-type" evidence="4">
    <location>
        <begin position="34"/>
        <end position="94"/>
    </location>
</feature>
<dbReference type="PRINTS" id="PR00455">
    <property type="entry name" value="HTHTETR"/>
</dbReference>
<dbReference type="Gene3D" id="1.10.357.10">
    <property type="entry name" value="Tetracycline Repressor, domain 2"/>
    <property type="match status" value="1"/>
</dbReference>